<dbReference type="EMBL" id="JBHVZQ010000004">
    <property type="protein sequence ID" value="MFF1273197.1"/>
    <property type="molecule type" value="Genomic_DNA"/>
</dbReference>
<accession>A0ABW6Q235</accession>
<organism evidence="1 2">
    <name type="scientific">Streptomyces marokkonensis</name>
    <dbReference type="NCBI Taxonomy" id="324855"/>
    <lineage>
        <taxon>Bacteria</taxon>
        <taxon>Bacillati</taxon>
        <taxon>Actinomycetota</taxon>
        <taxon>Actinomycetes</taxon>
        <taxon>Kitasatosporales</taxon>
        <taxon>Streptomycetaceae</taxon>
        <taxon>Streptomyces</taxon>
    </lineage>
</organism>
<dbReference type="RefSeq" id="WP_388233749.1">
    <property type="nucleotide sequence ID" value="NZ_JBHVZQ010000004.1"/>
</dbReference>
<keyword evidence="2" id="KW-1185">Reference proteome</keyword>
<proteinExistence type="predicted"/>
<comment type="caution">
    <text evidence="1">The sequence shown here is derived from an EMBL/GenBank/DDBJ whole genome shotgun (WGS) entry which is preliminary data.</text>
</comment>
<name>A0ABW6Q235_9ACTN</name>
<evidence type="ECO:0000313" key="1">
    <source>
        <dbReference type="EMBL" id="MFF1273197.1"/>
    </source>
</evidence>
<protein>
    <submittedName>
        <fullName evidence="1">Uncharacterized protein</fullName>
    </submittedName>
</protein>
<sequence>MHVAPAPLTEDPDPAPLPEAVEHVLVDGRAVEVVWAGGRARTRITFEPVEVRHTER</sequence>
<gene>
    <name evidence="1" type="ORF">ACFVZC_07280</name>
</gene>
<evidence type="ECO:0000313" key="2">
    <source>
        <dbReference type="Proteomes" id="UP001601627"/>
    </source>
</evidence>
<dbReference type="Proteomes" id="UP001601627">
    <property type="component" value="Unassembled WGS sequence"/>
</dbReference>
<reference evidence="1 2" key="1">
    <citation type="submission" date="2024-09" db="EMBL/GenBank/DDBJ databases">
        <title>The Natural Products Discovery Center: Release of the First 8490 Sequenced Strains for Exploring Actinobacteria Biosynthetic Diversity.</title>
        <authorList>
            <person name="Kalkreuter E."/>
            <person name="Kautsar S.A."/>
            <person name="Yang D."/>
            <person name="Bader C.D."/>
            <person name="Teijaro C.N."/>
            <person name="Fluegel L."/>
            <person name="Davis C.M."/>
            <person name="Simpson J.R."/>
            <person name="Lauterbach L."/>
            <person name="Steele A.D."/>
            <person name="Gui C."/>
            <person name="Meng S."/>
            <person name="Li G."/>
            <person name="Viehrig K."/>
            <person name="Ye F."/>
            <person name="Su P."/>
            <person name="Kiefer A.F."/>
            <person name="Nichols A."/>
            <person name="Cepeda A.J."/>
            <person name="Yan W."/>
            <person name="Fan B."/>
            <person name="Jiang Y."/>
            <person name="Adhikari A."/>
            <person name="Zheng C.-J."/>
            <person name="Schuster L."/>
            <person name="Cowan T.M."/>
            <person name="Smanski M.J."/>
            <person name="Chevrette M.G."/>
            <person name="De Carvalho L.P.S."/>
            <person name="Shen B."/>
        </authorList>
    </citation>
    <scope>NUCLEOTIDE SEQUENCE [LARGE SCALE GENOMIC DNA]</scope>
    <source>
        <strain evidence="1 2">NPDC058328</strain>
    </source>
</reference>